<protein>
    <recommendedName>
        <fullName evidence="2">DUF8139 domain-containing protein</fullName>
    </recommendedName>
</protein>
<feature type="compositionally biased region" description="Basic and acidic residues" evidence="1">
    <location>
        <begin position="1"/>
        <end position="24"/>
    </location>
</feature>
<dbReference type="AlphaFoldDB" id="A0A830EIL8"/>
<evidence type="ECO:0000256" key="1">
    <source>
        <dbReference type="SAM" id="MobiDB-lite"/>
    </source>
</evidence>
<evidence type="ECO:0000313" key="3">
    <source>
        <dbReference type="EMBL" id="GGJ15250.1"/>
    </source>
</evidence>
<reference evidence="3" key="1">
    <citation type="journal article" date="2014" name="Int. J. Syst. Evol. Microbiol.">
        <title>Complete genome sequence of Corynebacterium casei LMG S-19264T (=DSM 44701T), isolated from a smear-ripened cheese.</title>
        <authorList>
            <consortium name="US DOE Joint Genome Institute (JGI-PGF)"/>
            <person name="Walter F."/>
            <person name="Albersmeier A."/>
            <person name="Kalinowski J."/>
            <person name="Ruckert C."/>
        </authorList>
    </citation>
    <scope>NUCLEOTIDE SEQUENCE</scope>
    <source>
        <strain evidence="3">JCM 14359</strain>
    </source>
</reference>
<name>A0A830EIL8_9EURY</name>
<dbReference type="Pfam" id="PF26460">
    <property type="entry name" value="DUF8139"/>
    <property type="match status" value="1"/>
</dbReference>
<dbReference type="RefSeq" id="WP_345782308.1">
    <property type="nucleotide sequence ID" value="NZ_BMOC01000022.1"/>
</dbReference>
<dbReference type="InterPro" id="IPR058452">
    <property type="entry name" value="DUF8139"/>
</dbReference>
<gene>
    <name evidence="3" type="ORF">GCM10008995_26320</name>
</gene>
<proteinExistence type="predicted"/>
<dbReference type="EMBL" id="BMOC01000022">
    <property type="protein sequence ID" value="GGJ15250.1"/>
    <property type="molecule type" value="Genomic_DNA"/>
</dbReference>
<sequence length="75" mass="8747">MIEFSEGDRVRVDIPDETDVDHQQYHGQHGTIVSALSDDVDEIIGDEQDARLYRVEFESGQTMDFRRRDLRPPIE</sequence>
<feature type="region of interest" description="Disordered" evidence="1">
    <location>
        <begin position="1"/>
        <end position="25"/>
    </location>
</feature>
<feature type="domain" description="DUF8139" evidence="2">
    <location>
        <begin position="1"/>
        <end position="74"/>
    </location>
</feature>
<comment type="caution">
    <text evidence="3">The sequence shown here is derived from an EMBL/GenBank/DDBJ whole genome shotgun (WGS) entry which is preliminary data.</text>
</comment>
<keyword evidence="4" id="KW-1185">Reference proteome</keyword>
<evidence type="ECO:0000313" key="4">
    <source>
        <dbReference type="Proteomes" id="UP000653099"/>
    </source>
</evidence>
<evidence type="ECO:0000259" key="2">
    <source>
        <dbReference type="Pfam" id="PF26460"/>
    </source>
</evidence>
<reference evidence="3" key="2">
    <citation type="submission" date="2020-09" db="EMBL/GenBank/DDBJ databases">
        <authorList>
            <person name="Sun Q."/>
            <person name="Ohkuma M."/>
        </authorList>
    </citation>
    <scope>NUCLEOTIDE SEQUENCE</scope>
    <source>
        <strain evidence="3">JCM 14359</strain>
    </source>
</reference>
<organism evidence="3 4">
    <name type="scientific">Halobellus salinus</name>
    <dbReference type="NCBI Taxonomy" id="931585"/>
    <lineage>
        <taxon>Archaea</taxon>
        <taxon>Methanobacteriati</taxon>
        <taxon>Methanobacteriota</taxon>
        <taxon>Stenosarchaea group</taxon>
        <taxon>Halobacteria</taxon>
        <taxon>Halobacteriales</taxon>
        <taxon>Haloferacaceae</taxon>
        <taxon>Halobellus</taxon>
    </lineage>
</organism>
<accession>A0A830EIL8</accession>
<dbReference type="Proteomes" id="UP000653099">
    <property type="component" value="Unassembled WGS sequence"/>
</dbReference>